<dbReference type="STRING" id="1338436.LK10_00620"/>
<gene>
    <name evidence="5" type="ORF">LK10_00620</name>
</gene>
<comment type="caution">
    <text evidence="5">The sequence shown here is derived from an EMBL/GenBank/DDBJ whole genome shotgun (WGS) entry which is preliminary data.</text>
</comment>
<evidence type="ECO:0000313" key="6">
    <source>
        <dbReference type="Proteomes" id="UP000030982"/>
    </source>
</evidence>
<dbReference type="EMBL" id="JTDL01000003">
    <property type="protein sequence ID" value="KHL05599.1"/>
    <property type="molecule type" value="Genomic_DNA"/>
</dbReference>
<evidence type="ECO:0000256" key="2">
    <source>
        <dbReference type="ARBA" id="ARBA00023002"/>
    </source>
</evidence>
<reference evidence="5 6" key="1">
    <citation type="submission" date="2014-09" db="EMBL/GenBank/DDBJ databases">
        <title>Genome sequence of Sinomonas sp. MUSC 117.</title>
        <authorList>
            <person name="Lee L.-H."/>
        </authorList>
    </citation>
    <scope>NUCLEOTIDE SEQUENCE [LARGE SCALE GENOMIC DNA]</scope>
    <source>
        <strain evidence="5 6">MUSC 117</strain>
    </source>
</reference>
<protein>
    <submittedName>
        <fullName evidence="5">3-oxoacyl-ACP reductase</fullName>
    </submittedName>
</protein>
<accession>A0A0B2AQ99</accession>
<dbReference type="GO" id="GO:0016491">
    <property type="term" value="F:oxidoreductase activity"/>
    <property type="evidence" value="ECO:0007669"/>
    <property type="project" value="UniProtKB-KW"/>
</dbReference>
<dbReference type="CDD" id="cd05233">
    <property type="entry name" value="SDR_c"/>
    <property type="match status" value="1"/>
</dbReference>
<dbReference type="PANTHER" id="PTHR24321:SF8">
    <property type="entry name" value="ESTRADIOL 17-BETA-DEHYDROGENASE 8-RELATED"/>
    <property type="match status" value="1"/>
</dbReference>
<dbReference type="SUPFAM" id="SSF51735">
    <property type="entry name" value="NAD(P)-binding Rossmann-fold domains"/>
    <property type="match status" value="1"/>
</dbReference>
<evidence type="ECO:0000256" key="3">
    <source>
        <dbReference type="ARBA" id="ARBA00023027"/>
    </source>
</evidence>
<dbReference type="SMART" id="SM00822">
    <property type="entry name" value="PKS_KR"/>
    <property type="match status" value="1"/>
</dbReference>
<evidence type="ECO:0000256" key="1">
    <source>
        <dbReference type="ARBA" id="ARBA00006484"/>
    </source>
</evidence>
<name>A0A0B2AQ99_9MICC</name>
<dbReference type="PRINTS" id="PR00081">
    <property type="entry name" value="GDHRDH"/>
</dbReference>
<dbReference type="FunFam" id="3.40.50.720:FF:000084">
    <property type="entry name" value="Short-chain dehydrogenase reductase"/>
    <property type="match status" value="1"/>
</dbReference>
<dbReference type="Gene3D" id="3.40.50.720">
    <property type="entry name" value="NAD(P)-binding Rossmann-like Domain"/>
    <property type="match status" value="1"/>
</dbReference>
<dbReference type="Pfam" id="PF13561">
    <property type="entry name" value="adh_short_C2"/>
    <property type="match status" value="1"/>
</dbReference>
<dbReference type="PANTHER" id="PTHR24321">
    <property type="entry name" value="DEHYDROGENASES, SHORT CHAIN"/>
    <property type="match status" value="1"/>
</dbReference>
<dbReference type="InterPro" id="IPR002347">
    <property type="entry name" value="SDR_fam"/>
</dbReference>
<dbReference type="InterPro" id="IPR020904">
    <property type="entry name" value="Sc_DH/Rdtase_CS"/>
</dbReference>
<dbReference type="InterPro" id="IPR057326">
    <property type="entry name" value="KR_dom"/>
</dbReference>
<evidence type="ECO:0000259" key="4">
    <source>
        <dbReference type="SMART" id="SM00822"/>
    </source>
</evidence>
<dbReference type="InterPro" id="IPR036291">
    <property type="entry name" value="NAD(P)-bd_dom_sf"/>
</dbReference>
<dbReference type="OrthoDB" id="517007at2"/>
<sequence length="277" mass="27760">MRGPGHQTGASGPAATARAVLITGGGTGIGAAVAERFAADGARVAVAGRRPGPLKEVAASVGGIAVELDAADANSVRDGLAAVLTEFGRLDVLVANAGGHGFASVTETDDAAWDAALRANLTTAFTTARECLPSLIETRGQIVVISSLAGLRAGPSVAGYTVGKHALIGLTRTLARDYGKHGVRVNALCPGWVTTPMADAEMDEFAQHAGLDGREAAYAAVTADVPLGRPARPSEIAAIVSFLGSAESSYMTGAVLVADGGAHIVDLPTLAFGHAGM</sequence>
<proteinExistence type="inferred from homology"/>
<dbReference type="PROSITE" id="PS00061">
    <property type="entry name" value="ADH_SHORT"/>
    <property type="match status" value="1"/>
</dbReference>
<dbReference type="Proteomes" id="UP000030982">
    <property type="component" value="Unassembled WGS sequence"/>
</dbReference>
<comment type="similarity">
    <text evidence="1">Belongs to the short-chain dehydrogenases/reductases (SDR) family.</text>
</comment>
<dbReference type="RefSeq" id="WP_043119314.1">
    <property type="nucleotide sequence ID" value="NZ_JTDL01000003.1"/>
</dbReference>
<organism evidence="5 6">
    <name type="scientific">Sinomonas humi</name>
    <dbReference type="NCBI Taxonomy" id="1338436"/>
    <lineage>
        <taxon>Bacteria</taxon>
        <taxon>Bacillati</taxon>
        <taxon>Actinomycetota</taxon>
        <taxon>Actinomycetes</taxon>
        <taxon>Micrococcales</taxon>
        <taxon>Micrococcaceae</taxon>
        <taxon>Sinomonas</taxon>
    </lineage>
</organism>
<keyword evidence="2" id="KW-0560">Oxidoreductase</keyword>
<dbReference type="PRINTS" id="PR00080">
    <property type="entry name" value="SDRFAMILY"/>
</dbReference>
<evidence type="ECO:0000313" key="5">
    <source>
        <dbReference type="EMBL" id="KHL05599.1"/>
    </source>
</evidence>
<keyword evidence="6" id="KW-1185">Reference proteome</keyword>
<dbReference type="AlphaFoldDB" id="A0A0B2AQ99"/>
<keyword evidence="3" id="KW-0520">NAD</keyword>
<feature type="domain" description="Ketoreductase" evidence="4">
    <location>
        <begin position="18"/>
        <end position="195"/>
    </location>
</feature>